<dbReference type="Pfam" id="PF07715">
    <property type="entry name" value="Plug"/>
    <property type="match status" value="1"/>
</dbReference>
<protein>
    <submittedName>
        <fullName evidence="13">Outer membrane receptor for ferrienterochelin and colicins</fullName>
    </submittedName>
</protein>
<dbReference type="SUPFAM" id="SSF56935">
    <property type="entry name" value="Porins"/>
    <property type="match status" value="1"/>
</dbReference>
<dbReference type="InterPro" id="IPR000531">
    <property type="entry name" value="Beta-barrel_TonB"/>
</dbReference>
<dbReference type="Pfam" id="PF00593">
    <property type="entry name" value="TonB_dep_Rec_b-barrel"/>
    <property type="match status" value="1"/>
</dbReference>
<keyword evidence="4 9" id="KW-1134">Transmembrane beta strand</keyword>
<keyword evidence="5 9" id="KW-0812">Transmembrane</keyword>
<dbReference type="HOGENOM" id="CLU_008287_19_1_6"/>
<organism evidence="13 14">
    <name type="scientific">Frateuria aurantia (strain ATCC 33424 / DSM 6220 / KCTC 2777 / LMG 1558 / NBRC 3245 / NCIMB 13370)</name>
    <name type="common">Acetobacter aurantius</name>
    <dbReference type="NCBI Taxonomy" id="767434"/>
    <lineage>
        <taxon>Bacteria</taxon>
        <taxon>Pseudomonadati</taxon>
        <taxon>Pseudomonadota</taxon>
        <taxon>Gammaproteobacteria</taxon>
        <taxon>Lysobacterales</taxon>
        <taxon>Rhodanobacteraceae</taxon>
        <taxon>Frateuria</taxon>
    </lineage>
</organism>
<dbReference type="Gene3D" id="2.40.170.20">
    <property type="entry name" value="TonB-dependent receptor, beta-barrel domain"/>
    <property type="match status" value="1"/>
</dbReference>
<evidence type="ECO:0000256" key="6">
    <source>
        <dbReference type="ARBA" id="ARBA00023077"/>
    </source>
</evidence>
<dbReference type="Gene3D" id="2.170.130.10">
    <property type="entry name" value="TonB-dependent receptor, plug domain"/>
    <property type="match status" value="1"/>
</dbReference>
<comment type="subcellular location">
    <subcellularLocation>
        <location evidence="1 9">Cell outer membrane</location>
        <topology evidence="1 9">Multi-pass membrane protein</topology>
    </subcellularLocation>
</comment>
<dbReference type="AlphaFoldDB" id="H8L5F1"/>
<evidence type="ECO:0000256" key="10">
    <source>
        <dbReference type="RuleBase" id="RU003357"/>
    </source>
</evidence>
<dbReference type="InterPro" id="IPR036942">
    <property type="entry name" value="Beta-barrel_TonB_sf"/>
</dbReference>
<dbReference type="GO" id="GO:0009279">
    <property type="term" value="C:cell outer membrane"/>
    <property type="evidence" value="ECO:0007669"/>
    <property type="project" value="UniProtKB-SubCell"/>
</dbReference>
<evidence type="ECO:0000256" key="5">
    <source>
        <dbReference type="ARBA" id="ARBA00022692"/>
    </source>
</evidence>
<evidence type="ECO:0000313" key="14">
    <source>
        <dbReference type="Proteomes" id="UP000005234"/>
    </source>
</evidence>
<proteinExistence type="inferred from homology"/>
<feature type="domain" description="TonB-dependent receptor-like beta-barrel" evidence="11">
    <location>
        <begin position="375"/>
        <end position="790"/>
    </location>
</feature>
<dbReference type="KEGG" id="fau:Fraau_1312"/>
<dbReference type="PROSITE" id="PS52016">
    <property type="entry name" value="TONB_DEPENDENT_REC_3"/>
    <property type="match status" value="1"/>
</dbReference>
<gene>
    <name evidence="13" type="ordered locus">Fraau_1312</name>
</gene>
<dbReference type="GO" id="GO:0044718">
    <property type="term" value="P:siderophore transmembrane transport"/>
    <property type="evidence" value="ECO:0007669"/>
    <property type="project" value="TreeGrafter"/>
</dbReference>
<comment type="similarity">
    <text evidence="2 9 10">Belongs to the TonB-dependent receptor family.</text>
</comment>
<evidence type="ECO:0000256" key="4">
    <source>
        <dbReference type="ARBA" id="ARBA00022452"/>
    </source>
</evidence>
<evidence type="ECO:0000256" key="3">
    <source>
        <dbReference type="ARBA" id="ARBA00022448"/>
    </source>
</evidence>
<evidence type="ECO:0000256" key="8">
    <source>
        <dbReference type="ARBA" id="ARBA00023237"/>
    </source>
</evidence>
<keyword evidence="14" id="KW-1185">Reference proteome</keyword>
<dbReference type="PANTHER" id="PTHR30069">
    <property type="entry name" value="TONB-DEPENDENT OUTER MEMBRANE RECEPTOR"/>
    <property type="match status" value="1"/>
</dbReference>
<dbReference type="InterPro" id="IPR037066">
    <property type="entry name" value="Plug_dom_sf"/>
</dbReference>
<evidence type="ECO:0000259" key="11">
    <source>
        <dbReference type="Pfam" id="PF00593"/>
    </source>
</evidence>
<name>H8L5F1_FRAAD</name>
<evidence type="ECO:0000256" key="9">
    <source>
        <dbReference type="PROSITE-ProRule" id="PRU01360"/>
    </source>
</evidence>
<dbReference type="eggNOG" id="COG4771">
    <property type="taxonomic scope" value="Bacteria"/>
</dbReference>
<evidence type="ECO:0000259" key="12">
    <source>
        <dbReference type="Pfam" id="PF07715"/>
    </source>
</evidence>
<reference evidence="13" key="1">
    <citation type="submission" date="2012-02" db="EMBL/GenBank/DDBJ databases">
        <title>The complete genome of Frateuria aurantia DSM 6220.</title>
        <authorList>
            <consortium name="US DOE Joint Genome Institute (JGI-PGF)"/>
            <person name="Lucas S."/>
            <person name="Copeland A."/>
            <person name="Lapidus A."/>
            <person name="Glavina del Rio T."/>
            <person name="Dalin E."/>
            <person name="Tice H."/>
            <person name="Bruce D."/>
            <person name="Goodwin L."/>
            <person name="Pitluck S."/>
            <person name="Peters L."/>
            <person name="Ovchinnikova G."/>
            <person name="Teshima H."/>
            <person name="Kyrpides N."/>
            <person name="Mavromatis K."/>
            <person name="Ivanova N."/>
            <person name="Brettin T."/>
            <person name="Detter J.C."/>
            <person name="Han C."/>
            <person name="Larimer F."/>
            <person name="Land M."/>
            <person name="Hauser L."/>
            <person name="Markowitz V."/>
            <person name="Cheng J.-F."/>
            <person name="Hugenholtz P."/>
            <person name="Woyke T."/>
            <person name="Wu D."/>
            <person name="Brambilla E."/>
            <person name="Klenk H.-P."/>
            <person name="Eisen J.A."/>
        </authorList>
    </citation>
    <scope>NUCLEOTIDE SEQUENCE</scope>
    <source>
        <strain evidence="13">DSM 6220</strain>
    </source>
</reference>
<dbReference type="Proteomes" id="UP000005234">
    <property type="component" value="Chromosome"/>
</dbReference>
<keyword evidence="13" id="KW-0675">Receptor</keyword>
<dbReference type="InterPro" id="IPR039426">
    <property type="entry name" value="TonB-dep_rcpt-like"/>
</dbReference>
<evidence type="ECO:0000313" key="13">
    <source>
        <dbReference type="EMBL" id="AFC85752.1"/>
    </source>
</evidence>
<dbReference type="EMBL" id="CP003350">
    <property type="protein sequence ID" value="AFC85752.1"/>
    <property type="molecule type" value="Genomic_DNA"/>
</dbReference>
<keyword evidence="8 9" id="KW-0998">Cell outer membrane</keyword>
<evidence type="ECO:0000256" key="7">
    <source>
        <dbReference type="ARBA" id="ARBA00023136"/>
    </source>
</evidence>
<accession>H8L5F1</accession>
<feature type="domain" description="TonB-dependent receptor plug" evidence="12">
    <location>
        <begin position="165"/>
        <end position="272"/>
    </location>
</feature>
<keyword evidence="3 9" id="KW-0813">Transport</keyword>
<dbReference type="GO" id="GO:0015344">
    <property type="term" value="F:siderophore uptake transmembrane transporter activity"/>
    <property type="evidence" value="ECO:0007669"/>
    <property type="project" value="TreeGrafter"/>
</dbReference>
<dbReference type="STRING" id="767434.Fraau_1312"/>
<evidence type="ECO:0000256" key="1">
    <source>
        <dbReference type="ARBA" id="ARBA00004571"/>
    </source>
</evidence>
<evidence type="ECO:0000256" key="2">
    <source>
        <dbReference type="ARBA" id="ARBA00009810"/>
    </source>
</evidence>
<keyword evidence="6 10" id="KW-0798">TonB box</keyword>
<dbReference type="PANTHER" id="PTHR30069:SF41">
    <property type="entry name" value="HEME_HEMOPEXIN UTILIZATION PROTEIN C"/>
    <property type="match status" value="1"/>
</dbReference>
<sequence length="823" mass="89173">MAFRLTHGRQWRVAVTALTSGCSGVRPVAGQPISGRSGLRYCVACSLWLCALLGPERTGAEDLEALREPDRLDLRRPVPGKLSGGLVATSVDHGAAGQDLERMMIRHSWQAMVFLANDKALHGDGEQQAPRSAAAETSGRGQEVVVDALAVAGAGQSDGDQGGEAGARSVVDGKTLQTRFAGDPQMALRSLPGVFTRQSTDQPGIEVNIRGLSGYGRVNAMIDGVPQTFRNVASHASSGGSLLYVHPELLADIEVSRGAVAGAQGSGTLAGTADFHTLEVADFIADDKDHGALIRLKAGDNGPRYSGALAWGQRWKGLWGGEGQVDTVAALAWTRTGVYRAGGRARIPSGPQGQAADDVPRSGLVKLDARLDARHDLKLGVRWYGNRFDNSSYGWSIDNRTWTAAYAYMPDSDWLDVDVKAWLNDTRLTYVGSGGGYAGRRTEDKNYGLSADNHIQVALGDTLQLQARQGISWDREDFQTHARRGGNHPGVLDKASLYADAALDIGRYAVYSGLRYDRWRLHGWRAPYGAGMGDCPAEGRACGNDWVTHAAGQWLPRIGVRLKLGSAWQMHLEWAHTFRPPTSHEAFFALVPFGAGVGSGIANNLDLKPEQSRGWDLGTDYAGRGLLRDDDSLSFHLGLFFNSISHYIVNDFVEIPGWGETAMWVNRSDRIRNRGLEAEGSYDAGSTYARFSFSATHTGQPLGDGTGAGNGESTLLPARVASLDLGMRLLGRRLDLGVQGRYVGKGREAVYDWYSFVNTWGRTKAYTLVDMHGSYALSRNSRLFFTIENLADRRYGYAGSGYNTFVEQYGRGRSLIIGFSGRF</sequence>
<dbReference type="InterPro" id="IPR012910">
    <property type="entry name" value="Plug_dom"/>
</dbReference>
<keyword evidence="7 9" id="KW-0472">Membrane</keyword>